<accession>A0ABY7G162</accession>
<dbReference type="EMBL" id="CP111026">
    <property type="protein sequence ID" value="WAR27632.1"/>
    <property type="molecule type" value="Genomic_DNA"/>
</dbReference>
<sequence>MVRNFGWKALHSDIQFCHIVGFYSWVVNASSEGAFAVTLQTTTPIGCRTPVHENFNEYCQIWVPLAEDGICPFQPSPDDHYLCGLNVTGFTQYKIQMYGQFEDYMLDSPHRQQDYDSYAIIIRTYGLKVLLSQEEHERTNLFKASFGNLSSGHFIWDGIRIPDLKVYVEIEDEANLRSVSITWNDINSQPEIVKNSEGHVNTSLPVEAIGEFRILRSTLYPVEIQMKTEACPEDNTRVCVCAITFRNVNEIYTIDICDSISREGFLYVGPEEDATHDIFYLGYFGTYLSYVNKYIVLRNGLSLTTTRNYVTGSLEVVIYDGGTLEAFTEMEGIAAFQSGKYRLGDGSYVLDSNGFMESWRYNGDTLLHDYDVTTSVGIYRLDITSTLFENSGDICDFDNLWCAVSVYDVDLSTPLGPTTYGGPFSLSKDYTKLHLVVSVTSTPLCIVSDPGDVCVVGGTDCDLVEGGAFCDNVTKRCACYPMDTVNVNGTGCEGIGINDPCGTDDDCSYVQNSACYKQGDGQVCQCRFGYYSDPSMGTCMVSADLCSTSDQRDCKQGTECNFDKGYCDCPDGFSMLDGECSAVFDRECSDNSQCSSKNGRYVCQDQHCACDPNLWVEEDGLCKSHVGMDCMTTGYYTQVPDATCMPYTGNSYYIGTYDVATCNSGFEEHGNCIWLLGADCTEYEETCELIENARCSIDKICTCKDGYFTPEWDPNNCHKGEKFVPLQRST</sequence>
<reference evidence="1" key="1">
    <citation type="submission" date="2022-11" db="EMBL/GenBank/DDBJ databases">
        <title>Centuries of genome instability and evolution in soft-shell clam transmissible cancer (bioRxiv).</title>
        <authorList>
            <person name="Hart S.F.M."/>
            <person name="Yonemitsu M.A."/>
            <person name="Giersch R.M."/>
            <person name="Beal B.F."/>
            <person name="Arriagada G."/>
            <person name="Davis B.W."/>
            <person name="Ostrander E.A."/>
            <person name="Goff S.P."/>
            <person name="Metzger M.J."/>
        </authorList>
    </citation>
    <scope>NUCLEOTIDE SEQUENCE</scope>
    <source>
        <strain evidence="1">MELC-2E11</strain>
        <tissue evidence="1">Siphon/mantle</tissue>
    </source>
</reference>
<evidence type="ECO:0000313" key="1">
    <source>
        <dbReference type="EMBL" id="WAR27632.1"/>
    </source>
</evidence>
<organism evidence="1 2">
    <name type="scientific">Mya arenaria</name>
    <name type="common">Soft-shell clam</name>
    <dbReference type="NCBI Taxonomy" id="6604"/>
    <lineage>
        <taxon>Eukaryota</taxon>
        <taxon>Metazoa</taxon>
        <taxon>Spiralia</taxon>
        <taxon>Lophotrochozoa</taxon>
        <taxon>Mollusca</taxon>
        <taxon>Bivalvia</taxon>
        <taxon>Autobranchia</taxon>
        <taxon>Heteroconchia</taxon>
        <taxon>Euheterodonta</taxon>
        <taxon>Imparidentia</taxon>
        <taxon>Neoheterodontei</taxon>
        <taxon>Myida</taxon>
        <taxon>Myoidea</taxon>
        <taxon>Myidae</taxon>
        <taxon>Mya</taxon>
    </lineage>
</organism>
<evidence type="ECO:0000313" key="2">
    <source>
        <dbReference type="Proteomes" id="UP001164746"/>
    </source>
</evidence>
<gene>
    <name evidence="1" type="ORF">MAR_013336</name>
</gene>
<proteinExistence type="predicted"/>
<protein>
    <submittedName>
        <fullName evidence="1">Uncharacterized protein</fullName>
    </submittedName>
</protein>
<keyword evidence="2" id="KW-1185">Reference proteome</keyword>
<dbReference type="Proteomes" id="UP001164746">
    <property type="component" value="Chromosome 15"/>
</dbReference>
<name>A0ABY7G162_MYAAR</name>